<dbReference type="RefSeq" id="WP_116063870.1">
    <property type="nucleotide sequence ID" value="NZ_QRDZ01000027.1"/>
</dbReference>
<sequence length="147" mass="15884">MKFKTTIELAGKTATGLHVPDEVVASLGQGKKPAVRVTVGSHTYRTTVAVMGGRFMIPLSAENRTAAGVAAGDEVEVGIELDLEPREVEVPPDFADALAEEPDAHKAFEGLSYSNKRRIVLSIEEAKTEETRRKRIVKAIASLKENV</sequence>
<dbReference type="Proteomes" id="UP000256977">
    <property type="component" value="Unassembled WGS sequence"/>
</dbReference>
<gene>
    <name evidence="1" type="ORF">DFP98_12759</name>
</gene>
<dbReference type="Pfam" id="PF13376">
    <property type="entry name" value="OmdA"/>
    <property type="match status" value="1"/>
</dbReference>
<protein>
    <submittedName>
        <fullName evidence="1">Uncharacterized protein DUF1905</fullName>
    </submittedName>
</protein>
<evidence type="ECO:0000313" key="1">
    <source>
        <dbReference type="EMBL" id="RED62957.1"/>
    </source>
</evidence>
<dbReference type="Gene3D" id="2.40.30.100">
    <property type="entry name" value="AF2212/PG0164-like"/>
    <property type="match status" value="1"/>
</dbReference>
<dbReference type="EMBL" id="QRDZ01000027">
    <property type="protein sequence ID" value="RED62957.1"/>
    <property type="molecule type" value="Genomic_DNA"/>
</dbReference>
<comment type="caution">
    <text evidence="1">The sequence shown here is derived from an EMBL/GenBank/DDBJ whole genome shotgun (WGS) entry which is preliminary data.</text>
</comment>
<evidence type="ECO:0000313" key="2">
    <source>
        <dbReference type="Proteomes" id="UP000256977"/>
    </source>
</evidence>
<reference evidence="1 2" key="1">
    <citation type="submission" date="2018-07" db="EMBL/GenBank/DDBJ databases">
        <title>Genomic Encyclopedia of Type Strains, Phase III (KMG-III): the genomes of soil and plant-associated and newly described type strains.</title>
        <authorList>
            <person name="Whitman W."/>
        </authorList>
    </citation>
    <scope>NUCLEOTIDE SEQUENCE [LARGE SCALE GENOMIC DNA]</scope>
    <source>
        <strain evidence="1 2">CECT 7287</strain>
    </source>
</reference>
<proteinExistence type="predicted"/>
<keyword evidence="2" id="KW-1185">Reference proteome</keyword>
<dbReference type="OrthoDB" id="2604865at2"/>
<dbReference type="InterPro" id="IPR037079">
    <property type="entry name" value="AF2212/PG0164-like_sf"/>
</dbReference>
<name>A0A3D9IMP3_9BACL</name>
<dbReference type="SUPFAM" id="SSF141694">
    <property type="entry name" value="AF2212/PG0164-like"/>
    <property type="match status" value="1"/>
</dbReference>
<dbReference type="Pfam" id="PF08922">
    <property type="entry name" value="DUF1905"/>
    <property type="match status" value="1"/>
</dbReference>
<dbReference type="AlphaFoldDB" id="A0A3D9IMP3"/>
<dbReference type="InterPro" id="IPR015018">
    <property type="entry name" value="DUF1905"/>
</dbReference>
<organism evidence="1 2">
    <name type="scientific">Cohnella phaseoli</name>
    <dbReference type="NCBI Taxonomy" id="456490"/>
    <lineage>
        <taxon>Bacteria</taxon>
        <taxon>Bacillati</taxon>
        <taxon>Bacillota</taxon>
        <taxon>Bacilli</taxon>
        <taxon>Bacillales</taxon>
        <taxon>Paenibacillaceae</taxon>
        <taxon>Cohnella</taxon>
    </lineage>
</organism>
<accession>A0A3D9IMP3</accession>